<evidence type="ECO:0000313" key="1">
    <source>
        <dbReference type="EMBL" id="GAH62275.1"/>
    </source>
</evidence>
<dbReference type="EMBL" id="BARU01034214">
    <property type="protein sequence ID" value="GAH62275.1"/>
    <property type="molecule type" value="Genomic_DNA"/>
</dbReference>
<accession>X1HYW7</accession>
<comment type="caution">
    <text evidence="1">The sequence shown here is derived from an EMBL/GenBank/DDBJ whole genome shotgun (WGS) entry which is preliminary data.</text>
</comment>
<protein>
    <submittedName>
        <fullName evidence="1">Uncharacterized protein</fullName>
    </submittedName>
</protein>
<name>X1HYW7_9ZZZZ</name>
<reference evidence="1" key="1">
    <citation type="journal article" date="2014" name="Front. Microbiol.">
        <title>High frequency of phylogenetically diverse reductive dehalogenase-homologous genes in deep subseafloor sedimentary metagenomes.</title>
        <authorList>
            <person name="Kawai M."/>
            <person name="Futagami T."/>
            <person name="Toyoda A."/>
            <person name="Takaki Y."/>
            <person name="Nishi S."/>
            <person name="Hori S."/>
            <person name="Arai W."/>
            <person name="Tsubouchi T."/>
            <person name="Morono Y."/>
            <person name="Uchiyama I."/>
            <person name="Ito T."/>
            <person name="Fujiyama A."/>
            <person name="Inagaki F."/>
            <person name="Takami H."/>
        </authorList>
    </citation>
    <scope>NUCLEOTIDE SEQUENCE</scope>
    <source>
        <strain evidence="1">Expedition CK06-06</strain>
    </source>
</reference>
<sequence length="49" mass="5451">MNAEKLHIIACAIRDDLNKTQAQTTLNQLTQSLQSQISQPPATRISKKC</sequence>
<organism evidence="1">
    <name type="scientific">marine sediment metagenome</name>
    <dbReference type="NCBI Taxonomy" id="412755"/>
    <lineage>
        <taxon>unclassified sequences</taxon>
        <taxon>metagenomes</taxon>
        <taxon>ecological metagenomes</taxon>
    </lineage>
</organism>
<dbReference type="AlphaFoldDB" id="X1HYW7"/>
<proteinExistence type="predicted"/>
<gene>
    <name evidence="1" type="ORF">S03H2_53738</name>
</gene>